<name>A0A9N8V889_9GLOM</name>
<comment type="similarity">
    <text evidence="7">Belongs to the CENP-H/MCM16 family.</text>
</comment>
<sequence length="220" mass="25579">MSTELNKFIFTRKEEELLTYMKRLESLRAQRCEQEYALQIQKCVSTTTTSSTSNINEFKLKERINLKKKELSNLKATNLVKDKAIESIEIGRVIINSLYPKELELSLQNSQFNELLNTRDSFVSEFLKSHQELLKVQAEMTKLQQAIIVRQHDNRELMKKIKNIKQSSIDFNSMQSDLSNTMAKIEIVKNVLQGLILESGINWVEDEHLLKLMLKIGNDL</sequence>
<evidence type="ECO:0000256" key="2">
    <source>
        <dbReference type="ARBA" id="ARBA00004629"/>
    </source>
</evidence>
<dbReference type="GO" id="GO:0051382">
    <property type="term" value="P:kinetochore assembly"/>
    <property type="evidence" value="ECO:0007669"/>
    <property type="project" value="InterPro"/>
</dbReference>
<evidence type="ECO:0000256" key="1">
    <source>
        <dbReference type="ARBA" id="ARBA00004123"/>
    </source>
</evidence>
<feature type="domain" description="Centromere protein H C-terminal" evidence="8">
    <location>
        <begin position="29"/>
        <end position="215"/>
    </location>
</feature>
<dbReference type="GO" id="GO:0007059">
    <property type="term" value="P:chromosome segregation"/>
    <property type="evidence" value="ECO:0007669"/>
    <property type="project" value="TreeGrafter"/>
</dbReference>
<dbReference type="OrthoDB" id="2274804at2759"/>
<keyword evidence="4" id="KW-0995">Kinetochore</keyword>
<evidence type="ECO:0000313" key="9">
    <source>
        <dbReference type="EMBL" id="CAG8438200.1"/>
    </source>
</evidence>
<gene>
    <name evidence="9" type="ORF">DEBURN_LOCUS1212</name>
</gene>
<dbReference type="GO" id="GO:0005634">
    <property type="term" value="C:nucleus"/>
    <property type="evidence" value="ECO:0007669"/>
    <property type="project" value="UniProtKB-SubCell"/>
</dbReference>
<evidence type="ECO:0000256" key="7">
    <source>
        <dbReference type="ARBA" id="ARBA00025735"/>
    </source>
</evidence>
<proteinExistence type="inferred from homology"/>
<keyword evidence="6" id="KW-0137">Centromere</keyword>
<keyword evidence="10" id="KW-1185">Reference proteome</keyword>
<dbReference type="GO" id="GO:0043515">
    <property type="term" value="F:kinetochore binding"/>
    <property type="evidence" value="ECO:0007669"/>
    <property type="project" value="TreeGrafter"/>
</dbReference>
<evidence type="ECO:0000256" key="4">
    <source>
        <dbReference type="ARBA" id="ARBA00022838"/>
    </source>
</evidence>
<accession>A0A9N8V889</accession>
<dbReference type="InterPro" id="IPR040034">
    <property type="entry name" value="CENP-H"/>
</dbReference>
<evidence type="ECO:0000313" key="10">
    <source>
        <dbReference type="Proteomes" id="UP000789706"/>
    </source>
</evidence>
<dbReference type="GO" id="GO:0007052">
    <property type="term" value="P:mitotic spindle organization"/>
    <property type="evidence" value="ECO:0007669"/>
    <property type="project" value="TreeGrafter"/>
</dbReference>
<evidence type="ECO:0000256" key="5">
    <source>
        <dbReference type="ARBA" id="ARBA00023242"/>
    </source>
</evidence>
<dbReference type="PANTHER" id="PTHR48122">
    <property type="entry name" value="CENTROMERE PROTEIN H"/>
    <property type="match status" value="1"/>
</dbReference>
<evidence type="ECO:0000259" key="8">
    <source>
        <dbReference type="Pfam" id="PF05837"/>
    </source>
</evidence>
<reference evidence="9" key="1">
    <citation type="submission" date="2021-06" db="EMBL/GenBank/DDBJ databases">
        <authorList>
            <person name="Kallberg Y."/>
            <person name="Tangrot J."/>
            <person name="Rosling A."/>
        </authorList>
    </citation>
    <scope>NUCLEOTIDE SEQUENCE</scope>
    <source>
        <strain evidence="9">AZ414A</strain>
    </source>
</reference>
<keyword evidence="3" id="KW-0158">Chromosome</keyword>
<evidence type="ECO:0000256" key="6">
    <source>
        <dbReference type="ARBA" id="ARBA00023328"/>
    </source>
</evidence>
<dbReference type="AlphaFoldDB" id="A0A9N8V889"/>
<dbReference type="InterPro" id="IPR008426">
    <property type="entry name" value="CENP-H_C"/>
</dbReference>
<dbReference type="Proteomes" id="UP000789706">
    <property type="component" value="Unassembled WGS sequence"/>
</dbReference>
<comment type="caution">
    <text evidence="9">The sequence shown here is derived from an EMBL/GenBank/DDBJ whole genome shotgun (WGS) entry which is preliminary data.</text>
</comment>
<comment type="subcellular location">
    <subcellularLocation>
        <location evidence="2">Chromosome</location>
        <location evidence="2">Centromere</location>
        <location evidence="2">Kinetochore</location>
    </subcellularLocation>
    <subcellularLocation>
        <location evidence="1">Nucleus</location>
    </subcellularLocation>
</comment>
<organism evidence="9 10">
    <name type="scientific">Diversispora eburnea</name>
    <dbReference type="NCBI Taxonomy" id="1213867"/>
    <lineage>
        <taxon>Eukaryota</taxon>
        <taxon>Fungi</taxon>
        <taxon>Fungi incertae sedis</taxon>
        <taxon>Mucoromycota</taxon>
        <taxon>Glomeromycotina</taxon>
        <taxon>Glomeromycetes</taxon>
        <taxon>Diversisporales</taxon>
        <taxon>Diversisporaceae</taxon>
        <taxon>Diversispora</taxon>
    </lineage>
</organism>
<keyword evidence="5" id="KW-0539">Nucleus</keyword>
<protein>
    <submittedName>
        <fullName evidence="9">8888_t:CDS:1</fullName>
    </submittedName>
</protein>
<dbReference type="EMBL" id="CAJVPK010000050">
    <property type="protein sequence ID" value="CAG8438200.1"/>
    <property type="molecule type" value="Genomic_DNA"/>
</dbReference>
<dbReference type="PANTHER" id="PTHR48122:SF1">
    <property type="entry name" value="CENTROMERE PROTEIN H"/>
    <property type="match status" value="1"/>
</dbReference>
<evidence type="ECO:0000256" key="3">
    <source>
        <dbReference type="ARBA" id="ARBA00022454"/>
    </source>
</evidence>
<dbReference type="GO" id="GO:0000776">
    <property type="term" value="C:kinetochore"/>
    <property type="evidence" value="ECO:0007669"/>
    <property type="project" value="UniProtKB-KW"/>
</dbReference>
<dbReference type="Pfam" id="PF05837">
    <property type="entry name" value="CENP-H"/>
    <property type="match status" value="1"/>
</dbReference>